<feature type="region of interest" description="Disordered" evidence="9">
    <location>
        <begin position="917"/>
        <end position="954"/>
    </location>
</feature>
<dbReference type="PANTHER" id="PTHR46698:SF3">
    <property type="entry name" value="TENECTIN ISOFORM 1-RELATED"/>
    <property type="match status" value="1"/>
</dbReference>
<dbReference type="SMART" id="SM00214">
    <property type="entry name" value="VWC"/>
    <property type="match status" value="2"/>
</dbReference>
<dbReference type="PROSITE" id="PS50184">
    <property type="entry name" value="VWFC_2"/>
    <property type="match status" value="1"/>
</dbReference>
<evidence type="ECO:0000313" key="13">
    <source>
        <dbReference type="EMBL" id="KAF6206154.1"/>
    </source>
</evidence>
<dbReference type="OrthoDB" id="10072086at2759"/>
<dbReference type="Pfam" id="PF05485">
    <property type="entry name" value="THAP"/>
    <property type="match status" value="1"/>
</dbReference>
<keyword evidence="3" id="KW-0479">Metal-binding</keyword>
<evidence type="ECO:0000256" key="8">
    <source>
        <dbReference type="PROSITE-ProRule" id="PRU00309"/>
    </source>
</evidence>
<evidence type="ECO:0000256" key="1">
    <source>
        <dbReference type="ARBA" id="ARBA00004613"/>
    </source>
</evidence>
<feature type="region of interest" description="Disordered" evidence="9">
    <location>
        <begin position="626"/>
        <end position="665"/>
    </location>
</feature>
<feature type="region of interest" description="Disordered" evidence="9">
    <location>
        <begin position="529"/>
        <end position="604"/>
    </location>
</feature>
<keyword evidence="2" id="KW-0964">Secreted</keyword>
<dbReference type="GO" id="GO:0008270">
    <property type="term" value="F:zinc ion binding"/>
    <property type="evidence" value="ECO:0007669"/>
    <property type="project" value="UniProtKB-KW"/>
</dbReference>
<evidence type="ECO:0000256" key="5">
    <source>
        <dbReference type="ARBA" id="ARBA00022771"/>
    </source>
</evidence>
<feature type="compositionally biased region" description="Low complexity" evidence="9">
    <location>
        <begin position="573"/>
        <end position="597"/>
    </location>
</feature>
<dbReference type="SMART" id="SM00980">
    <property type="entry name" value="THAP"/>
    <property type="match status" value="1"/>
</dbReference>
<gene>
    <name evidence="13" type="ORF">GE061_017379</name>
</gene>
<dbReference type="InterPro" id="IPR006612">
    <property type="entry name" value="THAP_Znf"/>
</dbReference>
<evidence type="ECO:0000259" key="12">
    <source>
        <dbReference type="PROSITE" id="PS50950"/>
    </source>
</evidence>
<dbReference type="GO" id="GO:0003677">
    <property type="term" value="F:DNA binding"/>
    <property type="evidence" value="ECO:0007669"/>
    <property type="project" value="UniProtKB-UniRule"/>
</dbReference>
<dbReference type="SUPFAM" id="SSF57716">
    <property type="entry name" value="Glucocorticoid receptor-like (DNA-binding domain)"/>
    <property type="match status" value="1"/>
</dbReference>
<name>A0A8S9XC97_APOLU</name>
<evidence type="ECO:0000256" key="6">
    <source>
        <dbReference type="ARBA" id="ARBA00022833"/>
    </source>
</evidence>
<feature type="transmembrane region" description="Helical" evidence="10">
    <location>
        <begin position="1050"/>
        <end position="1070"/>
    </location>
</feature>
<dbReference type="EMBL" id="WIXP02000008">
    <property type="protein sequence ID" value="KAF6206154.1"/>
    <property type="molecule type" value="Genomic_DNA"/>
</dbReference>
<feature type="domain" description="VWFC" evidence="11">
    <location>
        <begin position="188"/>
        <end position="252"/>
    </location>
</feature>
<evidence type="ECO:0000259" key="11">
    <source>
        <dbReference type="PROSITE" id="PS50184"/>
    </source>
</evidence>
<keyword evidence="14" id="KW-1185">Reference proteome</keyword>
<evidence type="ECO:0000256" key="9">
    <source>
        <dbReference type="SAM" id="MobiDB-lite"/>
    </source>
</evidence>
<keyword evidence="10" id="KW-0812">Transmembrane</keyword>
<keyword evidence="7 8" id="KW-0238">DNA-binding</keyword>
<evidence type="ECO:0000256" key="2">
    <source>
        <dbReference type="ARBA" id="ARBA00022525"/>
    </source>
</evidence>
<reference evidence="13" key="1">
    <citation type="journal article" date="2021" name="Mol. Ecol. Resour.">
        <title>Apolygus lucorum genome provides insights into omnivorousness and mesophyll feeding.</title>
        <authorList>
            <person name="Liu Y."/>
            <person name="Liu H."/>
            <person name="Wang H."/>
            <person name="Huang T."/>
            <person name="Liu B."/>
            <person name="Yang B."/>
            <person name="Yin L."/>
            <person name="Li B."/>
            <person name="Zhang Y."/>
            <person name="Zhang S."/>
            <person name="Jiang F."/>
            <person name="Zhang X."/>
            <person name="Ren Y."/>
            <person name="Wang B."/>
            <person name="Wang S."/>
            <person name="Lu Y."/>
            <person name="Wu K."/>
            <person name="Fan W."/>
            <person name="Wang G."/>
        </authorList>
    </citation>
    <scope>NUCLEOTIDE SEQUENCE</scope>
    <source>
        <strain evidence="13">12Hb</strain>
    </source>
</reference>
<keyword evidence="10" id="KW-1133">Transmembrane helix</keyword>
<sequence>MEGVQGISRMGGNSKNCNVGGKNFGEGERLKTADPCLECQCSGGRVDCRLRVCPKLPRPPPPGCFLLQRPASCCASLHCPQGSQHLEQARSNLTPKFSDQRQEGCILNGTVYGEGSAMVTSSLCEYCYCIRGTQHCVRPKCLLSVPACKPEYAMHSCCPTKYICSEMEEKADNSTLISTTPTPSTLPGPCTVEGGTFPEGERLTGLEKPCEICYCVKGKPVCDPVICDAPPPPHCSPVLSPGHCCPLSYNCSAVDEITTTSVPEMESKEIPNSDLTTLVDQTTPATTTSPSSDVETTTSEALETTVRPATDTEERFAGSAIDAMETTTSAQEDTTTTLLVEVRNGSGKVKVTPDVIEAIINRTLEKDQDYEYDYNEPSLPPSLPNLKIIPFLAADAVLHENEEDPLYAETNLKTPLYPDHLRTTETIYDTPITSMFSPPVETEGGFVPKDPSIDDPFFLVGIKPDHIIPPITESSKIISSEGDGPKLTNLPHVKDDETPTNYVPESLPNLPAITVADVVVTPNAFKDVIRTEPPPDLEDIMKDKPIHTTTTTSTTTTETPRSTTDAPSSPVFSSTSAAKISTATKTHAPTTTSAKTPVKSQDNSTDYDYGENLSISSFLDFFLSGGSDKSSTTTRRTTQQPQLEYSTTSTPHVVAPVSNTPSSFDSAEHTYDAEINTIVHKEAQDRNDFNISDTDELNGDAVNNVFTPEKDQLLNPSTNKSPPDASMSGLLKLAGCNIYGRIYRVGHIIDELSNPCLECLCTEMGPQKRYCRAPNCDASSDSEKLFQSPPDPVRLQIWKDRVGLDEPVKMFYICRRHFSTRSFNTVQRTTEHPGLQIAIIFPRGDVRKFASERTTFPPHSSLRTYFSEPQKNTQEELHLLKQRSPGRRRVPFQAKCVSCHDDPTRGLLAEEQNARAALQDGSEFNSSRTARQQEDGGHLKSNRQNEEAPYGFISTTPTWGSALSKATVKSITNEEEGDFHNSTKGSNLTFSKRDLEMEVIKCRGYCFCCMHRFVEGEQIHVGKILDGKQWSLEDQGERISFRLKVDEDKMFLAVLIGFIGLFVLTAYFAFPSCLL</sequence>
<dbReference type="PROSITE" id="PS50950">
    <property type="entry name" value="ZF_THAP"/>
    <property type="match status" value="1"/>
</dbReference>
<dbReference type="InterPro" id="IPR001007">
    <property type="entry name" value="VWF_dom"/>
</dbReference>
<evidence type="ECO:0000256" key="3">
    <source>
        <dbReference type="ARBA" id="ARBA00022723"/>
    </source>
</evidence>
<feature type="compositionally biased region" description="Low complexity" evidence="9">
    <location>
        <begin position="626"/>
        <end position="640"/>
    </location>
</feature>
<proteinExistence type="predicted"/>
<feature type="domain" description="THAP-type" evidence="12">
    <location>
        <begin position="767"/>
        <end position="841"/>
    </location>
</feature>
<evidence type="ECO:0000256" key="4">
    <source>
        <dbReference type="ARBA" id="ARBA00022729"/>
    </source>
</evidence>
<feature type="compositionally biased region" description="Basic and acidic residues" evidence="9">
    <location>
        <begin position="931"/>
        <end position="946"/>
    </location>
</feature>
<organism evidence="13 14">
    <name type="scientific">Apolygus lucorum</name>
    <name type="common">Small green plant bug</name>
    <name type="synonym">Lygocoris lucorum</name>
    <dbReference type="NCBI Taxonomy" id="248454"/>
    <lineage>
        <taxon>Eukaryota</taxon>
        <taxon>Metazoa</taxon>
        <taxon>Ecdysozoa</taxon>
        <taxon>Arthropoda</taxon>
        <taxon>Hexapoda</taxon>
        <taxon>Insecta</taxon>
        <taxon>Pterygota</taxon>
        <taxon>Neoptera</taxon>
        <taxon>Paraneoptera</taxon>
        <taxon>Hemiptera</taxon>
        <taxon>Heteroptera</taxon>
        <taxon>Panheteroptera</taxon>
        <taxon>Cimicomorpha</taxon>
        <taxon>Miridae</taxon>
        <taxon>Mirini</taxon>
        <taxon>Apolygus</taxon>
    </lineage>
</organism>
<dbReference type="SUPFAM" id="SSF57603">
    <property type="entry name" value="FnI-like domain"/>
    <property type="match status" value="3"/>
</dbReference>
<dbReference type="Proteomes" id="UP000466442">
    <property type="component" value="Unassembled WGS sequence"/>
</dbReference>
<evidence type="ECO:0000256" key="10">
    <source>
        <dbReference type="SAM" id="Phobius"/>
    </source>
</evidence>
<dbReference type="AlphaFoldDB" id="A0A8S9XC97"/>
<dbReference type="PANTHER" id="PTHR46698">
    <property type="entry name" value="CROSSVEINLESS 2"/>
    <property type="match status" value="1"/>
</dbReference>
<keyword evidence="5 8" id="KW-0863">Zinc-finger</keyword>
<comment type="caution">
    <text evidence="13">The sequence shown here is derived from an EMBL/GenBank/DDBJ whole genome shotgun (WGS) entry which is preliminary data.</text>
</comment>
<evidence type="ECO:0000313" key="14">
    <source>
        <dbReference type="Proteomes" id="UP000466442"/>
    </source>
</evidence>
<dbReference type="InterPro" id="IPR052424">
    <property type="entry name" value="Kielin_Chordin-BMP_Reg"/>
</dbReference>
<protein>
    <recommendedName>
        <fullName evidence="15">THAP-type domain-containing protein</fullName>
    </recommendedName>
</protein>
<keyword evidence="4" id="KW-0732">Signal</keyword>
<feature type="compositionally biased region" description="Low complexity" evidence="9">
    <location>
        <begin position="548"/>
        <end position="564"/>
    </location>
</feature>
<feature type="compositionally biased region" description="Polar residues" evidence="9">
    <location>
        <begin position="641"/>
        <end position="665"/>
    </location>
</feature>
<dbReference type="Gene3D" id="6.20.200.20">
    <property type="match status" value="1"/>
</dbReference>
<comment type="subcellular location">
    <subcellularLocation>
        <location evidence="1">Secreted</location>
    </subcellularLocation>
</comment>
<accession>A0A8S9XC97</accession>
<evidence type="ECO:0000256" key="7">
    <source>
        <dbReference type="ARBA" id="ARBA00023125"/>
    </source>
</evidence>
<keyword evidence="10" id="KW-0472">Membrane</keyword>
<dbReference type="GO" id="GO:0005576">
    <property type="term" value="C:extracellular region"/>
    <property type="evidence" value="ECO:0007669"/>
    <property type="project" value="UniProtKB-SubCell"/>
</dbReference>
<evidence type="ECO:0008006" key="15">
    <source>
        <dbReference type="Google" id="ProtNLM"/>
    </source>
</evidence>
<keyword evidence="6" id="KW-0862">Zinc</keyword>